<evidence type="ECO:0000256" key="1">
    <source>
        <dbReference type="SAM" id="MobiDB-lite"/>
    </source>
</evidence>
<name>A0AAD5GS81_AMBAR</name>
<reference evidence="2" key="1">
    <citation type="submission" date="2022-06" db="EMBL/GenBank/DDBJ databases">
        <title>Uncovering the hologenomic basis of an extraordinary plant invasion.</title>
        <authorList>
            <person name="Bieker V.C."/>
            <person name="Martin M.D."/>
            <person name="Gilbert T."/>
            <person name="Hodgins K."/>
            <person name="Battlay P."/>
            <person name="Petersen B."/>
            <person name="Wilson J."/>
        </authorList>
    </citation>
    <scope>NUCLEOTIDE SEQUENCE</scope>
    <source>
        <strain evidence="2">AA19_3_7</strain>
        <tissue evidence="2">Leaf</tissue>
    </source>
</reference>
<evidence type="ECO:0000313" key="2">
    <source>
        <dbReference type="EMBL" id="KAI7750148.1"/>
    </source>
</evidence>
<dbReference type="Proteomes" id="UP001206925">
    <property type="component" value="Unassembled WGS sequence"/>
</dbReference>
<sequence length="35" mass="3837">MVGQPTVTIKPSRSDDTSQSPLRFYSAKTSPQTQP</sequence>
<keyword evidence="3" id="KW-1185">Reference proteome</keyword>
<proteinExistence type="predicted"/>
<accession>A0AAD5GS81</accession>
<comment type="caution">
    <text evidence="2">The sequence shown here is derived from an EMBL/GenBank/DDBJ whole genome shotgun (WGS) entry which is preliminary data.</text>
</comment>
<feature type="region of interest" description="Disordered" evidence="1">
    <location>
        <begin position="1"/>
        <end position="35"/>
    </location>
</feature>
<protein>
    <submittedName>
        <fullName evidence="2">Uncharacterized protein</fullName>
    </submittedName>
</protein>
<evidence type="ECO:0000313" key="3">
    <source>
        <dbReference type="Proteomes" id="UP001206925"/>
    </source>
</evidence>
<gene>
    <name evidence="2" type="ORF">M8C21_002110</name>
</gene>
<dbReference type="EMBL" id="JAMZMK010006196">
    <property type="protein sequence ID" value="KAI7750148.1"/>
    <property type="molecule type" value="Genomic_DNA"/>
</dbReference>
<organism evidence="2 3">
    <name type="scientific">Ambrosia artemisiifolia</name>
    <name type="common">Common ragweed</name>
    <dbReference type="NCBI Taxonomy" id="4212"/>
    <lineage>
        <taxon>Eukaryota</taxon>
        <taxon>Viridiplantae</taxon>
        <taxon>Streptophyta</taxon>
        <taxon>Embryophyta</taxon>
        <taxon>Tracheophyta</taxon>
        <taxon>Spermatophyta</taxon>
        <taxon>Magnoliopsida</taxon>
        <taxon>eudicotyledons</taxon>
        <taxon>Gunneridae</taxon>
        <taxon>Pentapetalae</taxon>
        <taxon>asterids</taxon>
        <taxon>campanulids</taxon>
        <taxon>Asterales</taxon>
        <taxon>Asteraceae</taxon>
        <taxon>Asteroideae</taxon>
        <taxon>Heliantheae alliance</taxon>
        <taxon>Heliantheae</taxon>
        <taxon>Ambrosia</taxon>
    </lineage>
</organism>
<dbReference type="AlphaFoldDB" id="A0AAD5GS81"/>